<evidence type="ECO:0000313" key="3">
    <source>
        <dbReference type="Proteomes" id="UP001187471"/>
    </source>
</evidence>
<dbReference type="AlphaFoldDB" id="A0AA88UIS6"/>
<keyword evidence="3" id="KW-1185">Reference proteome</keyword>
<dbReference type="Pfam" id="PF04937">
    <property type="entry name" value="DUF659"/>
    <property type="match status" value="1"/>
</dbReference>
<organism evidence="2 3">
    <name type="scientific">Escallonia rubra</name>
    <dbReference type="NCBI Taxonomy" id="112253"/>
    <lineage>
        <taxon>Eukaryota</taxon>
        <taxon>Viridiplantae</taxon>
        <taxon>Streptophyta</taxon>
        <taxon>Embryophyta</taxon>
        <taxon>Tracheophyta</taxon>
        <taxon>Spermatophyta</taxon>
        <taxon>Magnoliopsida</taxon>
        <taxon>eudicotyledons</taxon>
        <taxon>Gunneridae</taxon>
        <taxon>Pentapetalae</taxon>
        <taxon>asterids</taxon>
        <taxon>campanulids</taxon>
        <taxon>Escalloniales</taxon>
        <taxon>Escalloniaceae</taxon>
        <taxon>Escallonia</taxon>
    </lineage>
</organism>
<proteinExistence type="predicted"/>
<comment type="caution">
    <text evidence="2">The sequence shown here is derived from an EMBL/GenBank/DDBJ whole genome shotgun (WGS) entry which is preliminary data.</text>
</comment>
<dbReference type="EMBL" id="JAVXUO010001060">
    <property type="protein sequence ID" value="KAK2986475.1"/>
    <property type="molecule type" value="Genomic_DNA"/>
</dbReference>
<evidence type="ECO:0000259" key="1">
    <source>
        <dbReference type="Pfam" id="PF04937"/>
    </source>
</evidence>
<protein>
    <recommendedName>
        <fullName evidence="1">DUF659 domain-containing protein</fullName>
    </recommendedName>
</protein>
<gene>
    <name evidence="2" type="ORF">RJ640_000229</name>
</gene>
<accession>A0AA88UIS6</accession>
<dbReference type="Proteomes" id="UP001187471">
    <property type="component" value="Unassembled WGS sequence"/>
</dbReference>
<feature type="domain" description="DUF659" evidence="1">
    <location>
        <begin position="59"/>
        <end position="99"/>
    </location>
</feature>
<reference evidence="2" key="1">
    <citation type="submission" date="2022-12" db="EMBL/GenBank/DDBJ databases">
        <title>Draft genome assemblies for two species of Escallonia (Escalloniales).</title>
        <authorList>
            <person name="Chanderbali A."/>
            <person name="Dervinis C."/>
            <person name="Anghel I."/>
            <person name="Soltis D."/>
            <person name="Soltis P."/>
            <person name="Zapata F."/>
        </authorList>
    </citation>
    <scope>NUCLEOTIDE SEQUENCE</scope>
    <source>
        <strain evidence="2">UCBG92.1500</strain>
        <tissue evidence="2">Leaf</tissue>
    </source>
</reference>
<dbReference type="InterPro" id="IPR007021">
    <property type="entry name" value="DUF659"/>
</dbReference>
<sequence>MAKEGVESWRRRKQKEHLFYVELVEALITSGSNHVDEVAERIMDSLKDKKYSIWYFSVMSGKEIESIGPEKVVQVVTDNAANCKLADSIIEKKYPWIFW</sequence>
<name>A0AA88UIS6_9ASTE</name>
<evidence type="ECO:0000313" key="2">
    <source>
        <dbReference type="EMBL" id="KAK2986475.1"/>
    </source>
</evidence>